<keyword evidence="4" id="KW-1185">Reference proteome</keyword>
<dbReference type="EMBL" id="OMOI01000002">
    <property type="protein sequence ID" value="SPF78848.1"/>
    <property type="molecule type" value="Genomic_DNA"/>
</dbReference>
<dbReference type="GO" id="GO:0005737">
    <property type="term" value="C:cytoplasm"/>
    <property type="evidence" value="ECO:0007669"/>
    <property type="project" value="TreeGrafter"/>
</dbReference>
<dbReference type="GO" id="GO:0016491">
    <property type="term" value="F:oxidoreductase activity"/>
    <property type="evidence" value="ECO:0007669"/>
    <property type="project" value="UniProtKB-KW"/>
</dbReference>
<dbReference type="OrthoDB" id="9805337at2"/>
<dbReference type="SUPFAM" id="SSF54373">
    <property type="entry name" value="FAD-linked reductases, C-terminal domain"/>
    <property type="match status" value="1"/>
</dbReference>
<protein>
    <submittedName>
        <fullName evidence="3">D-amino acid dehydrogenase 1</fullName>
        <ecNumber evidence="3">1.4.99.-</ecNumber>
    </submittedName>
</protein>
<dbReference type="AlphaFoldDB" id="A0A2R8AS05"/>
<dbReference type="Pfam" id="PF01266">
    <property type="entry name" value="DAO"/>
    <property type="match status" value="1"/>
</dbReference>
<dbReference type="InterPro" id="IPR036188">
    <property type="entry name" value="FAD/NAD-bd_sf"/>
</dbReference>
<dbReference type="EC" id="1.4.99.-" evidence="3"/>
<dbReference type="Proteomes" id="UP000244911">
    <property type="component" value="Unassembled WGS sequence"/>
</dbReference>
<dbReference type="Gene3D" id="3.30.9.10">
    <property type="entry name" value="D-Amino Acid Oxidase, subunit A, domain 2"/>
    <property type="match status" value="1"/>
</dbReference>
<proteinExistence type="predicted"/>
<dbReference type="RefSeq" id="WP_108857834.1">
    <property type="nucleotide sequence ID" value="NZ_OMOI01000002.1"/>
</dbReference>
<name>A0A2R8AS05_9RHOB</name>
<evidence type="ECO:0000313" key="4">
    <source>
        <dbReference type="Proteomes" id="UP000244911"/>
    </source>
</evidence>
<evidence type="ECO:0000313" key="3">
    <source>
        <dbReference type="EMBL" id="SPF78848.1"/>
    </source>
</evidence>
<evidence type="ECO:0000256" key="1">
    <source>
        <dbReference type="ARBA" id="ARBA00023002"/>
    </source>
</evidence>
<dbReference type="InterPro" id="IPR006076">
    <property type="entry name" value="FAD-dep_OxRdtase"/>
</dbReference>
<dbReference type="PANTHER" id="PTHR13847">
    <property type="entry name" value="SARCOSINE DEHYDROGENASE-RELATED"/>
    <property type="match status" value="1"/>
</dbReference>
<gene>
    <name evidence="3" type="primary">dadA1</name>
    <name evidence="3" type="ORF">ALP8811_02780</name>
</gene>
<sequence>MSSEHIVVIGAGIVGASSAIWLRRAGYDVTLLDKGTPGMGASYGNGGILASCSVVPVTGPGLLKKSPAYLADPNFPLFLRWGYLPKLVPWLIKYMSHANEDDTRKISQGLTTIVGDSLEQHQALTTGTKAAKWVQESDYSFAYPDRNAFEADAFAWKLRHEAGFEPTFIEGNAVQEAEPILGPKTKLLAVLKNHGFILNPGSYVGDLVELLEQMGGTFIQAEVKDFELGGGRVSAVDTSVGRIHCDKAVISSGVWSKPLMQKLGLNVPLEAERGYHIMFKEPNLKPNNPMMLTAGKFVATAMDQGVRCAGVVEFGGLSETPSKAPLKLLRRKAQEMFPKLTYASDEEWLGYRPAPSDSLPLIGELRETGVFTAFGHHHIGLTGGPKTGRLVADIISGNHTNNDIRPFEPMRFAAGK</sequence>
<evidence type="ECO:0000259" key="2">
    <source>
        <dbReference type="Pfam" id="PF01266"/>
    </source>
</evidence>
<accession>A0A2R8AS05</accession>
<organism evidence="3 4">
    <name type="scientific">Aliiroseovarius pelagivivens</name>
    <dbReference type="NCBI Taxonomy" id="1639690"/>
    <lineage>
        <taxon>Bacteria</taxon>
        <taxon>Pseudomonadati</taxon>
        <taxon>Pseudomonadota</taxon>
        <taxon>Alphaproteobacteria</taxon>
        <taxon>Rhodobacterales</taxon>
        <taxon>Paracoccaceae</taxon>
        <taxon>Aliiroseovarius</taxon>
    </lineage>
</organism>
<dbReference type="SUPFAM" id="SSF51905">
    <property type="entry name" value="FAD/NAD(P)-binding domain"/>
    <property type="match status" value="1"/>
</dbReference>
<feature type="domain" description="FAD dependent oxidoreductase" evidence="2">
    <location>
        <begin position="6"/>
        <end position="393"/>
    </location>
</feature>
<dbReference type="Gene3D" id="3.50.50.60">
    <property type="entry name" value="FAD/NAD(P)-binding domain"/>
    <property type="match status" value="2"/>
</dbReference>
<reference evidence="3 4" key="1">
    <citation type="submission" date="2018-03" db="EMBL/GenBank/DDBJ databases">
        <authorList>
            <person name="Keele B.F."/>
        </authorList>
    </citation>
    <scope>NUCLEOTIDE SEQUENCE [LARGE SCALE GENOMIC DNA]</scope>
    <source>
        <strain evidence="3 4">CECT 8811</strain>
    </source>
</reference>
<dbReference type="PANTHER" id="PTHR13847:SF289">
    <property type="entry name" value="GLYCINE OXIDASE"/>
    <property type="match status" value="1"/>
</dbReference>
<keyword evidence="1 3" id="KW-0560">Oxidoreductase</keyword>